<name>Q16G30_AEDAE</name>
<evidence type="ECO:0000313" key="1">
    <source>
        <dbReference type="EMBL" id="EAT33201.1"/>
    </source>
</evidence>
<sequence>KQTPSPSVVVVVEKKKECEIFVTLADANETDSDSSLFGCPCGITVLEISGERWNCGDFGWIWCVQAVKSVLFV</sequence>
<reference evidence="1" key="3">
    <citation type="submission" date="2012-09" db="EMBL/GenBank/DDBJ databases">
        <authorList>
            <consortium name="VectorBase"/>
        </authorList>
    </citation>
    <scope>NUCLEOTIDE SEQUENCE</scope>
    <source>
        <strain evidence="1">Liverpool</strain>
    </source>
</reference>
<feature type="non-terminal residue" evidence="1">
    <location>
        <position position="1"/>
    </location>
</feature>
<dbReference type="AlphaFoldDB" id="Q16G30"/>
<dbReference type="EMBL" id="CH478339">
    <property type="protein sequence ID" value="EAT33201.1"/>
    <property type="molecule type" value="Genomic_DNA"/>
</dbReference>
<reference evidence="1" key="2">
    <citation type="journal article" date="2007" name="Science">
        <title>Genome sequence of Aedes aegypti, a major arbovirus vector.</title>
        <authorList>
            <person name="Nene V."/>
            <person name="Wortman J.R."/>
            <person name="Lawson D."/>
            <person name="Haas B."/>
            <person name="Kodira C."/>
            <person name="Tu Z.J."/>
            <person name="Loftus B."/>
            <person name="Xi Z."/>
            <person name="Megy K."/>
            <person name="Grabherr M."/>
            <person name="Ren Q."/>
            <person name="Zdobnov E.M."/>
            <person name="Lobo N.F."/>
            <person name="Campbell K.S."/>
            <person name="Brown S.E."/>
            <person name="Bonaldo M.F."/>
            <person name="Zhu J."/>
            <person name="Sinkins S.P."/>
            <person name="Hogenkamp D.G."/>
            <person name="Amedeo P."/>
            <person name="Arensburger P."/>
            <person name="Atkinson P.W."/>
            <person name="Bidwell S."/>
            <person name="Biedler J."/>
            <person name="Birney E."/>
            <person name="Bruggner R.V."/>
            <person name="Costas J."/>
            <person name="Coy M.R."/>
            <person name="Crabtree J."/>
            <person name="Crawford M."/>
            <person name="Debruyn B."/>
            <person name="Decaprio D."/>
            <person name="Eiglmeier K."/>
            <person name="Eisenstadt E."/>
            <person name="El-Dorry H."/>
            <person name="Gelbart W.M."/>
            <person name="Gomes S.L."/>
            <person name="Hammond M."/>
            <person name="Hannick L.I."/>
            <person name="Hogan J.R."/>
            <person name="Holmes M.H."/>
            <person name="Jaffe D."/>
            <person name="Johnston J.S."/>
            <person name="Kennedy R.C."/>
            <person name="Koo H."/>
            <person name="Kravitz S."/>
            <person name="Kriventseva E.V."/>
            <person name="Kulp D."/>
            <person name="Labutti K."/>
            <person name="Lee E."/>
            <person name="Li S."/>
            <person name="Lovin D.D."/>
            <person name="Mao C."/>
            <person name="Mauceli E."/>
            <person name="Menck C.F."/>
            <person name="Miller J.R."/>
            <person name="Montgomery P."/>
            <person name="Mori A."/>
            <person name="Nascimento A.L."/>
            <person name="Naveira H.F."/>
            <person name="Nusbaum C."/>
            <person name="O'leary S."/>
            <person name="Orvis J."/>
            <person name="Pertea M."/>
            <person name="Quesneville H."/>
            <person name="Reidenbach K.R."/>
            <person name="Rogers Y.H."/>
            <person name="Roth C.W."/>
            <person name="Schneider J.R."/>
            <person name="Schatz M."/>
            <person name="Shumway M."/>
            <person name="Stanke M."/>
            <person name="Stinson E.O."/>
            <person name="Tubio J.M."/>
            <person name="Vanzee J.P."/>
            <person name="Verjovski-Almeida S."/>
            <person name="Werner D."/>
            <person name="White O."/>
            <person name="Wyder S."/>
            <person name="Zeng Q."/>
            <person name="Zhao Q."/>
            <person name="Zhao Y."/>
            <person name="Hill C.A."/>
            <person name="Raikhel A.S."/>
            <person name="Soares M.B."/>
            <person name="Knudson D.L."/>
            <person name="Lee N.H."/>
            <person name="Galagan J."/>
            <person name="Salzberg S.L."/>
            <person name="Paulsen I.T."/>
            <person name="Dimopoulos G."/>
            <person name="Collins F.H."/>
            <person name="Birren B."/>
            <person name="Fraser-Liggett C.M."/>
            <person name="Severson D.W."/>
        </authorList>
    </citation>
    <scope>NUCLEOTIDE SEQUENCE [LARGE SCALE GENOMIC DNA]</scope>
    <source>
        <strain evidence="1">Liverpool</strain>
    </source>
</reference>
<gene>
    <name evidence="1" type="ORF">AaeL_AAEL014542</name>
</gene>
<proteinExistence type="predicted"/>
<dbReference type="HOGENOM" id="CLU_2711865_0_0_1"/>
<protein>
    <submittedName>
        <fullName evidence="1">AAEL014542-PA</fullName>
    </submittedName>
</protein>
<dbReference type="Proteomes" id="UP000682892">
    <property type="component" value="Unassembled WGS sequence"/>
</dbReference>
<evidence type="ECO:0000313" key="2">
    <source>
        <dbReference type="Proteomes" id="UP000682892"/>
    </source>
</evidence>
<accession>Q16G30</accession>
<organism evidence="1 2">
    <name type="scientific">Aedes aegypti</name>
    <name type="common">Yellowfever mosquito</name>
    <name type="synonym">Culex aegypti</name>
    <dbReference type="NCBI Taxonomy" id="7159"/>
    <lineage>
        <taxon>Eukaryota</taxon>
        <taxon>Metazoa</taxon>
        <taxon>Ecdysozoa</taxon>
        <taxon>Arthropoda</taxon>
        <taxon>Hexapoda</taxon>
        <taxon>Insecta</taxon>
        <taxon>Pterygota</taxon>
        <taxon>Neoptera</taxon>
        <taxon>Endopterygota</taxon>
        <taxon>Diptera</taxon>
        <taxon>Nematocera</taxon>
        <taxon>Culicoidea</taxon>
        <taxon>Culicidae</taxon>
        <taxon>Culicinae</taxon>
        <taxon>Aedini</taxon>
        <taxon>Aedes</taxon>
        <taxon>Stegomyia</taxon>
    </lineage>
</organism>
<dbReference type="PaxDb" id="7159-AAEL014542-PA"/>
<reference evidence="1" key="1">
    <citation type="submission" date="2005-10" db="EMBL/GenBank/DDBJ databases">
        <authorList>
            <person name="Loftus B.J."/>
            <person name="Nene V.M."/>
            <person name="Hannick L.I."/>
            <person name="Bidwell S."/>
            <person name="Haas B."/>
            <person name="Amedeo P."/>
            <person name="Orvis J."/>
            <person name="Wortman J.R."/>
            <person name="White O.R."/>
            <person name="Salzberg S."/>
            <person name="Shumway M."/>
            <person name="Koo H."/>
            <person name="Zhao Y."/>
            <person name="Holmes M."/>
            <person name="Miller J."/>
            <person name="Schatz M."/>
            <person name="Pop M."/>
            <person name="Pai G."/>
            <person name="Utterback T."/>
            <person name="Rogers Y.-H."/>
            <person name="Kravitz S."/>
            <person name="Fraser C.M."/>
        </authorList>
    </citation>
    <scope>NUCLEOTIDE SEQUENCE</scope>
    <source>
        <strain evidence="1">Liverpool</strain>
    </source>
</reference>